<proteinExistence type="predicted"/>
<comment type="caution">
    <text evidence="1">The sequence shown here is derived from an EMBL/GenBank/DDBJ whole genome shotgun (WGS) entry which is preliminary data.</text>
</comment>
<protein>
    <submittedName>
        <fullName evidence="1">Uncharacterized protein</fullName>
    </submittedName>
</protein>
<sequence length="39" mass="4784">MTRSYGNERRPDEITTLWLNFASRLETTWKWQFCRGIGY</sequence>
<dbReference type="Proteomes" id="UP001054252">
    <property type="component" value="Unassembled WGS sequence"/>
</dbReference>
<keyword evidence="2" id="KW-1185">Reference proteome</keyword>
<organism evidence="1 2">
    <name type="scientific">Rubroshorea leprosula</name>
    <dbReference type="NCBI Taxonomy" id="152421"/>
    <lineage>
        <taxon>Eukaryota</taxon>
        <taxon>Viridiplantae</taxon>
        <taxon>Streptophyta</taxon>
        <taxon>Embryophyta</taxon>
        <taxon>Tracheophyta</taxon>
        <taxon>Spermatophyta</taxon>
        <taxon>Magnoliopsida</taxon>
        <taxon>eudicotyledons</taxon>
        <taxon>Gunneridae</taxon>
        <taxon>Pentapetalae</taxon>
        <taxon>rosids</taxon>
        <taxon>malvids</taxon>
        <taxon>Malvales</taxon>
        <taxon>Dipterocarpaceae</taxon>
        <taxon>Rubroshorea</taxon>
    </lineage>
</organism>
<dbReference type="EMBL" id="BPVZ01000009">
    <property type="protein sequence ID" value="GKU95386.1"/>
    <property type="molecule type" value="Genomic_DNA"/>
</dbReference>
<evidence type="ECO:0000313" key="2">
    <source>
        <dbReference type="Proteomes" id="UP001054252"/>
    </source>
</evidence>
<evidence type="ECO:0000313" key="1">
    <source>
        <dbReference type="EMBL" id="GKU95386.1"/>
    </source>
</evidence>
<gene>
    <name evidence="1" type="ORF">SLEP1_g8748</name>
</gene>
<name>A0AAV5IB29_9ROSI</name>
<reference evidence="1 2" key="1">
    <citation type="journal article" date="2021" name="Commun. Biol.">
        <title>The genome of Shorea leprosula (Dipterocarpaceae) highlights the ecological relevance of drought in aseasonal tropical rainforests.</title>
        <authorList>
            <person name="Ng K.K.S."/>
            <person name="Kobayashi M.J."/>
            <person name="Fawcett J.A."/>
            <person name="Hatakeyama M."/>
            <person name="Paape T."/>
            <person name="Ng C.H."/>
            <person name="Ang C.C."/>
            <person name="Tnah L.H."/>
            <person name="Lee C.T."/>
            <person name="Nishiyama T."/>
            <person name="Sese J."/>
            <person name="O'Brien M.J."/>
            <person name="Copetti D."/>
            <person name="Mohd Noor M.I."/>
            <person name="Ong R.C."/>
            <person name="Putra M."/>
            <person name="Sireger I.Z."/>
            <person name="Indrioko S."/>
            <person name="Kosugi Y."/>
            <person name="Izuno A."/>
            <person name="Isagi Y."/>
            <person name="Lee S.L."/>
            <person name="Shimizu K.K."/>
        </authorList>
    </citation>
    <scope>NUCLEOTIDE SEQUENCE [LARGE SCALE GENOMIC DNA]</scope>
    <source>
        <strain evidence="1">214</strain>
    </source>
</reference>
<dbReference type="AlphaFoldDB" id="A0AAV5IB29"/>
<accession>A0AAV5IB29</accession>